<organism evidence="7 8">
    <name type="scientific">Paenibacillus pinisoli</name>
    <dbReference type="NCBI Taxonomy" id="1276110"/>
    <lineage>
        <taxon>Bacteria</taxon>
        <taxon>Bacillati</taxon>
        <taxon>Bacillota</taxon>
        <taxon>Bacilli</taxon>
        <taxon>Bacillales</taxon>
        <taxon>Paenibacillaceae</taxon>
        <taxon>Paenibacillus</taxon>
    </lineage>
</organism>
<evidence type="ECO:0000256" key="1">
    <source>
        <dbReference type="ARBA" id="ARBA00023015"/>
    </source>
</evidence>
<dbReference type="OrthoDB" id="1974963at2"/>
<dbReference type="Proteomes" id="UP000267798">
    <property type="component" value="Unassembled WGS sequence"/>
</dbReference>
<dbReference type="PROSITE" id="PS00041">
    <property type="entry name" value="HTH_ARAC_FAMILY_1"/>
    <property type="match status" value="1"/>
</dbReference>
<dbReference type="SMART" id="SM00342">
    <property type="entry name" value="HTH_ARAC"/>
    <property type="match status" value="1"/>
</dbReference>
<feature type="domain" description="HTH araC/xylS-type" evidence="5">
    <location>
        <begin position="429"/>
        <end position="527"/>
    </location>
</feature>
<evidence type="ECO:0000259" key="6">
    <source>
        <dbReference type="PROSITE" id="PS50110"/>
    </source>
</evidence>
<comment type="caution">
    <text evidence="7">The sequence shown here is derived from an EMBL/GenBank/DDBJ whole genome shotgun (WGS) entry which is preliminary data.</text>
</comment>
<proteinExistence type="predicted"/>
<keyword evidence="3" id="KW-0804">Transcription</keyword>
<dbReference type="Gene3D" id="1.10.10.60">
    <property type="entry name" value="Homeodomain-like"/>
    <property type="match status" value="2"/>
</dbReference>
<dbReference type="Pfam" id="PF12833">
    <property type="entry name" value="HTH_18"/>
    <property type="match status" value="1"/>
</dbReference>
<dbReference type="SMART" id="SM00448">
    <property type="entry name" value="REC"/>
    <property type="match status" value="1"/>
</dbReference>
<dbReference type="PANTHER" id="PTHR43280">
    <property type="entry name" value="ARAC-FAMILY TRANSCRIPTIONAL REGULATOR"/>
    <property type="match status" value="1"/>
</dbReference>
<dbReference type="GO" id="GO:0003700">
    <property type="term" value="F:DNA-binding transcription factor activity"/>
    <property type="evidence" value="ECO:0007669"/>
    <property type="project" value="InterPro"/>
</dbReference>
<reference evidence="7 8" key="1">
    <citation type="submission" date="2018-09" db="EMBL/GenBank/DDBJ databases">
        <title>Paenibacillus aracenensis nov. sp. isolated from a cave in southern Spain.</title>
        <authorList>
            <person name="Jurado V."/>
            <person name="Gutierrez-Patricio S."/>
            <person name="Gonzalez-Pimentel J.L."/>
            <person name="Miller A.Z."/>
            <person name="Laiz L."/>
            <person name="Saiz-Jimenez C."/>
        </authorList>
    </citation>
    <scope>NUCLEOTIDE SEQUENCE [LARGE SCALE GENOMIC DNA]</scope>
    <source>
        <strain evidence="7 8">JCM 19203</strain>
    </source>
</reference>
<dbReference type="InterPro" id="IPR020449">
    <property type="entry name" value="Tscrpt_reg_AraC-type_HTH"/>
</dbReference>
<dbReference type="InterPro" id="IPR018062">
    <property type="entry name" value="HTH_AraC-typ_CS"/>
</dbReference>
<evidence type="ECO:0000256" key="2">
    <source>
        <dbReference type="ARBA" id="ARBA00023125"/>
    </source>
</evidence>
<keyword evidence="1" id="KW-0805">Transcription regulation</keyword>
<dbReference type="Pfam" id="PF00072">
    <property type="entry name" value="Response_reg"/>
    <property type="match status" value="1"/>
</dbReference>
<name>A0A3A6PDN0_9BACL</name>
<dbReference type="AlphaFoldDB" id="A0A3A6PDN0"/>
<dbReference type="GO" id="GO:0000160">
    <property type="term" value="P:phosphorelay signal transduction system"/>
    <property type="evidence" value="ECO:0007669"/>
    <property type="project" value="InterPro"/>
</dbReference>
<gene>
    <name evidence="7" type="ORF">D3P09_14035</name>
</gene>
<dbReference type="CDD" id="cd17536">
    <property type="entry name" value="REC_YesN-like"/>
    <property type="match status" value="1"/>
</dbReference>
<sequence>MCQLLIVDDELIAVEGLKSGVQWESIGISKVFTAHSAEQAKTLFGQERIDILLCDIEMPQATGLELLEWVRLHYPRTETIFLTCHADFGYAKQAIQLGSLDYLLKPIPYPDLEETIKRAIRKLDQDNRNSEFSQYGKYWVQYQPLLVERFWLDILNQTIPGDAEAIRKAAEERNIPYTNEMRFLPVLIHVRRWHKKITLRDEKIMEYAIRKSAEELLLNELERGLLISLADGYMLAMLNLESQSDVNEKLRAGCEQWIEACRTYFFAGVSCYIGETAHPDQLAYMFLRLRKLDENNVAHDQGVFSLQDQQTLSPVGMPPDIGMWSILLKEGAREPLLRAIEDYMEEQVASGGLDFDRLNQLIQDFQQMVYYVMQVKGIQAHQLFGDNDSITLHAAATRTSTDALSWMRHIVDKSIQFDAALDHTQSVTDKAKAYIHEHLAEDISRDDIASHVYLNPDYLTRIFKKETGMSVSDYVLQQRLTLAAGLLAQSELPVSAIASKVGYANFSHFSRMFKKYLNLSPLEYRSRHQAASPSNASRESDSGKS</sequence>
<evidence type="ECO:0000313" key="8">
    <source>
        <dbReference type="Proteomes" id="UP000267798"/>
    </source>
</evidence>
<feature type="domain" description="Response regulatory" evidence="6">
    <location>
        <begin position="3"/>
        <end position="120"/>
    </location>
</feature>
<evidence type="ECO:0000256" key="4">
    <source>
        <dbReference type="PROSITE-ProRule" id="PRU00169"/>
    </source>
</evidence>
<protein>
    <submittedName>
        <fullName evidence="7">Response regulator</fullName>
    </submittedName>
</protein>
<dbReference type="PANTHER" id="PTHR43280:SF2">
    <property type="entry name" value="HTH-TYPE TRANSCRIPTIONAL REGULATOR EXSA"/>
    <property type="match status" value="1"/>
</dbReference>
<feature type="modified residue" description="4-aspartylphosphate" evidence="4">
    <location>
        <position position="55"/>
    </location>
</feature>
<accession>A0A3A6PDN0</accession>
<keyword evidence="8" id="KW-1185">Reference proteome</keyword>
<dbReference type="InterPro" id="IPR011006">
    <property type="entry name" value="CheY-like_superfamily"/>
</dbReference>
<evidence type="ECO:0000256" key="3">
    <source>
        <dbReference type="ARBA" id="ARBA00023163"/>
    </source>
</evidence>
<dbReference type="PROSITE" id="PS50110">
    <property type="entry name" value="RESPONSE_REGULATORY"/>
    <property type="match status" value="1"/>
</dbReference>
<dbReference type="GO" id="GO:0043565">
    <property type="term" value="F:sequence-specific DNA binding"/>
    <property type="evidence" value="ECO:0007669"/>
    <property type="project" value="InterPro"/>
</dbReference>
<evidence type="ECO:0000259" key="5">
    <source>
        <dbReference type="PROSITE" id="PS01124"/>
    </source>
</evidence>
<dbReference type="InterPro" id="IPR001789">
    <property type="entry name" value="Sig_transdc_resp-reg_receiver"/>
</dbReference>
<dbReference type="InterPro" id="IPR009057">
    <property type="entry name" value="Homeodomain-like_sf"/>
</dbReference>
<dbReference type="PRINTS" id="PR00032">
    <property type="entry name" value="HTHARAC"/>
</dbReference>
<dbReference type="EMBL" id="QXQB01000003">
    <property type="protein sequence ID" value="RJX38665.1"/>
    <property type="molecule type" value="Genomic_DNA"/>
</dbReference>
<dbReference type="SUPFAM" id="SSF46689">
    <property type="entry name" value="Homeodomain-like"/>
    <property type="match status" value="2"/>
</dbReference>
<dbReference type="SUPFAM" id="SSF52172">
    <property type="entry name" value="CheY-like"/>
    <property type="match status" value="1"/>
</dbReference>
<dbReference type="Gene3D" id="3.40.50.2300">
    <property type="match status" value="1"/>
</dbReference>
<evidence type="ECO:0000313" key="7">
    <source>
        <dbReference type="EMBL" id="RJX38665.1"/>
    </source>
</evidence>
<keyword evidence="2" id="KW-0238">DNA-binding</keyword>
<dbReference type="InterPro" id="IPR018060">
    <property type="entry name" value="HTH_AraC"/>
</dbReference>
<dbReference type="PROSITE" id="PS01124">
    <property type="entry name" value="HTH_ARAC_FAMILY_2"/>
    <property type="match status" value="1"/>
</dbReference>
<keyword evidence="4" id="KW-0597">Phosphoprotein</keyword>